<dbReference type="InterPro" id="IPR010666">
    <property type="entry name" value="Znf_GRF"/>
</dbReference>
<evidence type="ECO:0000256" key="3">
    <source>
        <dbReference type="ARBA" id="ARBA00022833"/>
    </source>
</evidence>
<evidence type="ECO:0000256" key="2">
    <source>
        <dbReference type="ARBA" id="ARBA00022771"/>
    </source>
</evidence>
<protein>
    <recommendedName>
        <fullName evidence="7">GRF-type domain-containing protein</fullName>
    </recommendedName>
</protein>
<gene>
    <name evidence="8" type="ORF">POM88_032660</name>
</gene>
<name>A0AAD8I1R0_9APIA</name>
<organism evidence="8 9">
    <name type="scientific">Heracleum sosnowskyi</name>
    <dbReference type="NCBI Taxonomy" id="360622"/>
    <lineage>
        <taxon>Eukaryota</taxon>
        <taxon>Viridiplantae</taxon>
        <taxon>Streptophyta</taxon>
        <taxon>Embryophyta</taxon>
        <taxon>Tracheophyta</taxon>
        <taxon>Spermatophyta</taxon>
        <taxon>Magnoliopsida</taxon>
        <taxon>eudicotyledons</taxon>
        <taxon>Gunneridae</taxon>
        <taxon>Pentapetalae</taxon>
        <taxon>asterids</taxon>
        <taxon>campanulids</taxon>
        <taxon>Apiales</taxon>
        <taxon>Apiaceae</taxon>
        <taxon>Apioideae</taxon>
        <taxon>apioid superclade</taxon>
        <taxon>Tordylieae</taxon>
        <taxon>Tordyliinae</taxon>
        <taxon>Heracleum</taxon>
    </lineage>
</organism>
<evidence type="ECO:0000313" key="9">
    <source>
        <dbReference type="Proteomes" id="UP001237642"/>
    </source>
</evidence>
<dbReference type="AlphaFoldDB" id="A0AAD8I1R0"/>
<sequence length="130" mass="14861">MAAKCYCGAWAVQQTAWTSANAVRRFLACPFRKCGFFNWIDPPLCDRARAIILGLIRRMNRLEAELKNAQQTQMITITVLDESTIIGESTAMDENILVDEIKKKKKSCSKAMIMLLLTWFFILFAYVLSE</sequence>
<comment type="caution">
    <text evidence="8">The sequence shown here is derived from an EMBL/GenBank/DDBJ whole genome shotgun (WGS) entry which is preliminary data.</text>
</comment>
<keyword evidence="3" id="KW-0862">Zinc</keyword>
<feature type="transmembrane region" description="Helical" evidence="6">
    <location>
        <begin position="111"/>
        <end position="129"/>
    </location>
</feature>
<evidence type="ECO:0000256" key="6">
    <source>
        <dbReference type="SAM" id="Phobius"/>
    </source>
</evidence>
<feature type="coiled-coil region" evidence="5">
    <location>
        <begin position="45"/>
        <end position="72"/>
    </location>
</feature>
<dbReference type="PROSITE" id="PS51999">
    <property type="entry name" value="ZF_GRF"/>
    <property type="match status" value="1"/>
</dbReference>
<dbReference type="Proteomes" id="UP001237642">
    <property type="component" value="Unassembled WGS sequence"/>
</dbReference>
<reference evidence="8" key="1">
    <citation type="submission" date="2023-02" db="EMBL/GenBank/DDBJ databases">
        <title>Genome of toxic invasive species Heracleum sosnowskyi carries increased number of genes despite the absence of recent whole-genome duplications.</title>
        <authorList>
            <person name="Schelkunov M."/>
            <person name="Shtratnikova V."/>
            <person name="Makarenko M."/>
            <person name="Klepikova A."/>
            <person name="Omelchenko D."/>
            <person name="Novikova G."/>
            <person name="Obukhova E."/>
            <person name="Bogdanov V."/>
            <person name="Penin A."/>
            <person name="Logacheva M."/>
        </authorList>
    </citation>
    <scope>NUCLEOTIDE SEQUENCE</scope>
    <source>
        <strain evidence="8">Hsosn_3</strain>
        <tissue evidence="8">Leaf</tissue>
    </source>
</reference>
<keyword evidence="1" id="KW-0479">Metal-binding</keyword>
<dbReference type="PANTHER" id="PTHR33248">
    <property type="entry name" value="ZINC ION-BINDING PROTEIN"/>
    <property type="match status" value="1"/>
</dbReference>
<proteinExistence type="predicted"/>
<keyword evidence="9" id="KW-1185">Reference proteome</keyword>
<accession>A0AAD8I1R0</accession>
<dbReference type="GO" id="GO:0008270">
    <property type="term" value="F:zinc ion binding"/>
    <property type="evidence" value="ECO:0007669"/>
    <property type="project" value="UniProtKB-KW"/>
</dbReference>
<dbReference type="Pfam" id="PF06839">
    <property type="entry name" value="Zn_ribbon_GRF"/>
    <property type="match status" value="1"/>
</dbReference>
<evidence type="ECO:0000256" key="4">
    <source>
        <dbReference type="PROSITE-ProRule" id="PRU01343"/>
    </source>
</evidence>
<keyword evidence="6" id="KW-0812">Transmembrane</keyword>
<evidence type="ECO:0000313" key="8">
    <source>
        <dbReference type="EMBL" id="KAK1376467.1"/>
    </source>
</evidence>
<dbReference type="EMBL" id="JAUIZM010000007">
    <property type="protein sequence ID" value="KAK1376467.1"/>
    <property type="molecule type" value="Genomic_DNA"/>
</dbReference>
<keyword evidence="6" id="KW-1133">Transmembrane helix</keyword>
<keyword evidence="6" id="KW-0472">Membrane</keyword>
<evidence type="ECO:0000256" key="1">
    <source>
        <dbReference type="ARBA" id="ARBA00022723"/>
    </source>
</evidence>
<keyword evidence="2 4" id="KW-0863">Zinc-finger</keyword>
<keyword evidence="5" id="KW-0175">Coiled coil</keyword>
<feature type="domain" description="GRF-type" evidence="7">
    <location>
        <begin position="5"/>
        <end position="43"/>
    </location>
</feature>
<evidence type="ECO:0000256" key="5">
    <source>
        <dbReference type="SAM" id="Coils"/>
    </source>
</evidence>
<evidence type="ECO:0000259" key="7">
    <source>
        <dbReference type="PROSITE" id="PS51999"/>
    </source>
</evidence>
<reference evidence="8" key="2">
    <citation type="submission" date="2023-05" db="EMBL/GenBank/DDBJ databases">
        <authorList>
            <person name="Schelkunov M.I."/>
        </authorList>
    </citation>
    <scope>NUCLEOTIDE SEQUENCE</scope>
    <source>
        <strain evidence="8">Hsosn_3</strain>
        <tissue evidence="8">Leaf</tissue>
    </source>
</reference>